<proteinExistence type="inferred from homology"/>
<keyword evidence="12" id="KW-1185">Reference proteome</keyword>
<dbReference type="PANTHER" id="PTHR42940:SF8">
    <property type="entry name" value="VACUOLAR PROTEIN SORTING-ASSOCIATED PROTEIN 11"/>
    <property type="match status" value="1"/>
</dbReference>
<gene>
    <name evidence="11" type="ORF">KZC51_11565</name>
</gene>
<evidence type="ECO:0000256" key="4">
    <source>
        <dbReference type="ARBA" id="ARBA00022723"/>
    </source>
</evidence>
<dbReference type="InterPro" id="IPR013154">
    <property type="entry name" value="ADH-like_N"/>
</dbReference>
<comment type="cofactor">
    <cofactor evidence="1 9">
        <name>Zn(2+)</name>
        <dbReference type="ChEBI" id="CHEBI:29105"/>
    </cofactor>
</comment>
<dbReference type="Proteomes" id="UP001300096">
    <property type="component" value="Unassembled WGS sequence"/>
</dbReference>
<reference evidence="11 12" key="1">
    <citation type="submission" date="2021-06" db="EMBL/GenBank/DDBJ databases">
        <title>Genome-based taxonomic framework of Microbacterium strains isolated from marine environment, the description of four new species and reclassification of four preexisting species.</title>
        <authorList>
            <person name="Lee S.D."/>
            <person name="Kim S.-M."/>
            <person name="Byeon Y.-S."/>
            <person name="Yang H.L."/>
            <person name="Kim I.S."/>
        </authorList>
    </citation>
    <scope>NUCLEOTIDE SEQUENCE [LARGE SCALE GENOMIC DNA]</scope>
    <source>
        <strain evidence="11 12">SSW1-49</strain>
    </source>
</reference>
<dbReference type="CDD" id="cd08297">
    <property type="entry name" value="CAD3"/>
    <property type="match status" value="1"/>
</dbReference>
<dbReference type="SUPFAM" id="SSF51735">
    <property type="entry name" value="NAD(P)-binding Rossmann-fold domains"/>
    <property type="match status" value="1"/>
</dbReference>
<evidence type="ECO:0000256" key="8">
    <source>
        <dbReference type="ARBA" id="ARBA00049243"/>
    </source>
</evidence>
<dbReference type="EC" id="1.1.1.1" evidence="3"/>
<evidence type="ECO:0000256" key="7">
    <source>
        <dbReference type="ARBA" id="ARBA00049164"/>
    </source>
</evidence>
<accession>A0ABT0FFC6</accession>
<evidence type="ECO:0000256" key="1">
    <source>
        <dbReference type="ARBA" id="ARBA00001947"/>
    </source>
</evidence>
<evidence type="ECO:0000256" key="9">
    <source>
        <dbReference type="RuleBase" id="RU361277"/>
    </source>
</evidence>
<evidence type="ECO:0000256" key="6">
    <source>
        <dbReference type="ARBA" id="ARBA00023002"/>
    </source>
</evidence>
<dbReference type="SMART" id="SM00829">
    <property type="entry name" value="PKS_ER"/>
    <property type="match status" value="1"/>
</dbReference>
<dbReference type="Pfam" id="PF08240">
    <property type="entry name" value="ADH_N"/>
    <property type="match status" value="1"/>
</dbReference>
<evidence type="ECO:0000256" key="2">
    <source>
        <dbReference type="ARBA" id="ARBA00008072"/>
    </source>
</evidence>
<evidence type="ECO:0000259" key="10">
    <source>
        <dbReference type="SMART" id="SM00829"/>
    </source>
</evidence>
<dbReference type="PROSITE" id="PS00059">
    <property type="entry name" value="ADH_ZINC"/>
    <property type="match status" value="1"/>
</dbReference>
<comment type="similarity">
    <text evidence="2 9">Belongs to the zinc-containing alcohol dehydrogenase family.</text>
</comment>
<evidence type="ECO:0000313" key="11">
    <source>
        <dbReference type="EMBL" id="MCK2036771.1"/>
    </source>
</evidence>
<comment type="catalytic activity">
    <reaction evidence="7">
        <text>a secondary alcohol + NAD(+) = a ketone + NADH + H(+)</text>
        <dbReference type="Rhea" id="RHEA:10740"/>
        <dbReference type="ChEBI" id="CHEBI:15378"/>
        <dbReference type="ChEBI" id="CHEBI:17087"/>
        <dbReference type="ChEBI" id="CHEBI:35681"/>
        <dbReference type="ChEBI" id="CHEBI:57540"/>
        <dbReference type="ChEBI" id="CHEBI:57945"/>
        <dbReference type="EC" id="1.1.1.1"/>
    </reaction>
</comment>
<keyword evidence="4 9" id="KW-0479">Metal-binding</keyword>
<dbReference type="Pfam" id="PF00107">
    <property type="entry name" value="ADH_zinc_N"/>
    <property type="match status" value="1"/>
</dbReference>
<organism evidence="11 12">
    <name type="scientific">Microbacterium croceum</name>
    <dbReference type="NCBI Taxonomy" id="2851645"/>
    <lineage>
        <taxon>Bacteria</taxon>
        <taxon>Bacillati</taxon>
        <taxon>Actinomycetota</taxon>
        <taxon>Actinomycetes</taxon>
        <taxon>Micrococcales</taxon>
        <taxon>Microbacteriaceae</taxon>
        <taxon>Microbacterium</taxon>
    </lineage>
</organism>
<feature type="domain" description="Enoyl reductase (ER)" evidence="10">
    <location>
        <begin position="10"/>
        <end position="308"/>
    </location>
</feature>
<evidence type="ECO:0000256" key="5">
    <source>
        <dbReference type="ARBA" id="ARBA00022833"/>
    </source>
</evidence>
<dbReference type="InterPro" id="IPR036291">
    <property type="entry name" value="NAD(P)-bd_dom_sf"/>
</dbReference>
<name>A0ABT0FFC6_9MICO</name>
<evidence type="ECO:0000256" key="3">
    <source>
        <dbReference type="ARBA" id="ARBA00013190"/>
    </source>
</evidence>
<sequence length="352" mass="36864">MRAAVVTEFGAPAKVEERNIPHPGPGQVLVRLETCGLCHTDIHAMRGDWPVKAHLPLVPGHEGVGIVEQLGDGVTNRSIGQRVAMPWLGYACGECRYCVDGRENLCEKQYNNGYAVDGGYAEYMLSDSRFAVPVPDGITAMDAAPLTCAGVTTYAAVKNARVTPGETVAVFGVGGLGHLAVQYARLVGAKVIAVDVTADKLELAKELGADHVVNAADSDPVAAIEALGGADVVIVLAVAPSVFRQAFASLNRGGRLILVSLPAGGELTVPIFDTVLKGISIIGSIVGTRQDLAEVFDLHAAGRTKVVTEPRELDQINASVDEVLAGSVPARLVFQYHTADIVPIEDGSSASR</sequence>
<dbReference type="Gene3D" id="3.40.50.720">
    <property type="entry name" value="NAD(P)-binding Rossmann-like Domain"/>
    <property type="match status" value="1"/>
</dbReference>
<dbReference type="EMBL" id="JAHWXN010000001">
    <property type="protein sequence ID" value="MCK2036771.1"/>
    <property type="molecule type" value="Genomic_DNA"/>
</dbReference>
<dbReference type="SUPFAM" id="SSF50129">
    <property type="entry name" value="GroES-like"/>
    <property type="match status" value="1"/>
</dbReference>
<comment type="caution">
    <text evidence="11">The sequence shown here is derived from an EMBL/GenBank/DDBJ whole genome shotgun (WGS) entry which is preliminary data.</text>
</comment>
<dbReference type="PANTHER" id="PTHR42940">
    <property type="entry name" value="ALCOHOL DEHYDROGENASE 1-RELATED"/>
    <property type="match status" value="1"/>
</dbReference>
<keyword evidence="6" id="KW-0560">Oxidoreductase</keyword>
<dbReference type="InterPro" id="IPR002328">
    <property type="entry name" value="ADH_Zn_CS"/>
</dbReference>
<dbReference type="Gene3D" id="3.90.180.10">
    <property type="entry name" value="Medium-chain alcohol dehydrogenases, catalytic domain"/>
    <property type="match status" value="1"/>
</dbReference>
<dbReference type="RefSeq" id="WP_247630640.1">
    <property type="nucleotide sequence ID" value="NZ_JAHWXN010000001.1"/>
</dbReference>
<keyword evidence="5 9" id="KW-0862">Zinc</keyword>
<dbReference type="InterPro" id="IPR013149">
    <property type="entry name" value="ADH-like_C"/>
</dbReference>
<dbReference type="InterPro" id="IPR011032">
    <property type="entry name" value="GroES-like_sf"/>
</dbReference>
<comment type="catalytic activity">
    <reaction evidence="8">
        <text>a primary alcohol + NAD(+) = an aldehyde + NADH + H(+)</text>
        <dbReference type="Rhea" id="RHEA:10736"/>
        <dbReference type="ChEBI" id="CHEBI:15378"/>
        <dbReference type="ChEBI" id="CHEBI:15734"/>
        <dbReference type="ChEBI" id="CHEBI:17478"/>
        <dbReference type="ChEBI" id="CHEBI:57540"/>
        <dbReference type="ChEBI" id="CHEBI:57945"/>
        <dbReference type="EC" id="1.1.1.1"/>
    </reaction>
</comment>
<dbReference type="InterPro" id="IPR020843">
    <property type="entry name" value="ER"/>
</dbReference>
<protein>
    <recommendedName>
        <fullName evidence="3">alcohol dehydrogenase</fullName>
        <ecNumber evidence="3">1.1.1.1</ecNumber>
    </recommendedName>
</protein>
<evidence type="ECO:0000313" key="12">
    <source>
        <dbReference type="Proteomes" id="UP001300096"/>
    </source>
</evidence>